<reference evidence="1 2" key="1">
    <citation type="submission" date="2023-10" db="EMBL/GenBank/DDBJ databases">
        <title>Draft genome sequence of Xylaria bambusicola isolate GMP-LS, the root and basal stem rot pathogen of sugarcane in Indonesia.</title>
        <authorList>
            <person name="Selvaraj P."/>
            <person name="Muralishankar V."/>
            <person name="Muruganantham S."/>
            <person name="Sp S."/>
            <person name="Haryani S."/>
            <person name="Lau K.J.X."/>
            <person name="Naqvi N.I."/>
        </authorList>
    </citation>
    <scope>NUCLEOTIDE SEQUENCE [LARGE SCALE GENOMIC DNA]</scope>
    <source>
        <strain evidence="1">GMP-LS</strain>
    </source>
</reference>
<name>A0AAN7UKG4_9PEZI</name>
<evidence type="ECO:0000313" key="1">
    <source>
        <dbReference type="EMBL" id="KAK5629028.1"/>
    </source>
</evidence>
<accession>A0AAN7UKG4</accession>
<keyword evidence="2" id="KW-1185">Reference proteome</keyword>
<comment type="caution">
    <text evidence="1">The sequence shown here is derived from an EMBL/GenBank/DDBJ whole genome shotgun (WGS) entry which is preliminary data.</text>
</comment>
<dbReference type="EMBL" id="JAWHQM010000010">
    <property type="protein sequence ID" value="KAK5629028.1"/>
    <property type="molecule type" value="Genomic_DNA"/>
</dbReference>
<sequence length="88" mass="9683">MNKMALCLPVAGLYPPGGKGRVQCLVLEPTEQCMLKNRASTQLEFRRIGLATFGDNDRPFLGLGLPLGQGGDTSERNWTRRPVVLEII</sequence>
<proteinExistence type="predicted"/>
<evidence type="ECO:0000313" key="2">
    <source>
        <dbReference type="Proteomes" id="UP001305414"/>
    </source>
</evidence>
<organism evidence="1 2">
    <name type="scientific">Xylaria bambusicola</name>
    <dbReference type="NCBI Taxonomy" id="326684"/>
    <lineage>
        <taxon>Eukaryota</taxon>
        <taxon>Fungi</taxon>
        <taxon>Dikarya</taxon>
        <taxon>Ascomycota</taxon>
        <taxon>Pezizomycotina</taxon>
        <taxon>Sordariomycetes</taxon>
        <taxon>Xylariomycetidae</taxon>
        <taxon>Xylariales</taxon>
        <taxon>Xylariaceae</taxon>
        <taxon>Xylaria</taxon>
    </lineage>
</organism>
<dbReference type="Proteomes" id="UP001305414">
    <property type="component" value="Unassembled WGS sequence"/>
</dbReference>
<protein>
    <submittedName>
        <fullName evidence="1">Uncharacterized protein</fullName>
    </submittedName>
</protein>
<gene>
    <name evidence="1" type="ORF">RRF57_004743</name>
</gene>
<dbReference type="AlphaFoldDB" id="A0AAN7UKG4"/>